<reference evidence="2 3" key="1">
    <citation type="journal article" date="2017" name="BMC Genomics">
        <title>Chromosome level assembly and secondary metabolite potential of the parasitic fungus Cordyceps militaris.</title>
        <authorList>
            <person name="Kramer G.J."/>
            <person name="Nodwell J.R."/>
        </authorList>
    </citation>
    <scope>NUCLEOTIDE SEQUENCE [LARGE SCALE GENOMIC DNA]</scope>
    <source>
        <strain evidence="2 3">ATCC 34164</strain>
    </source>
</reference>
<gene>
    <name evidence="2" type="ORF">A9K55_000409</name>
</gene>
<accession>A0A2H4SWH3</accession>
<dbReference type="Proteomes" id="UP000323067">
    <property type="component" value="Chromosome i"/>
</dbReference>
<sequence length="789" mass="87779">MQDALRPNDEAFKRVYATGYQTWLELYHRAIDSPLEFPSSNMANAFPSHPRIIPQLELDRRSTCVLHAIGRTVWETADEKCDLPSLTMKTALQVTAAYATRVHLEDSSPTTPWNQFGEHGDHIPILTLAWAYVLSARWAEIIPGATMEYTNSRAPLFPTCESIRCDSTAVQLGDMTDHALRWWEAVLATDEGWDASVVHNTLNLKSPWSVSLQMPGMPIHLKSKPATLHNHAPASYATASSYILAYVAYHGIYDQSCAAFATALLLPTRHRISKSVHWARPHFPAEDRVQPMKGHGQPPWGRNKQQLDKLLTMSCNTIGMQSILNSSFIEPDLPCNICGAWLQGAFAVLDAPSAQKPAVLAHMLMQKSPHLDFLWLGAILLDVHPYIMRWARPAAWLIDLQAAAWTGTFVSFIQKPVSVEHSKGEITRADEARLMFLAQSEYHCSPPLVPFSPFGFIALKDCTLDVQLHACCAGEHGLRYTGISWDCMDKTTIFQNGAADSWTNTKPLMKMAGGEGTVSYEKLDRDGDCSESMRRSMFRWLRDADGYPVAEKAIREHEWIVEESSSDEEGDIAEGDGGSHILGSVSGRSLWIPDRRGGRGGFFVRAMTLHLISYGSGSWLQRLQPLQAATLSTVPLHHLQTSAAMRPDFIITPHPYYLKLPTNSNFIFTPTSPYPALPLLRSLSRAPPILPPMTSERATTEPTFDASPSPNEDWRAWLQVLGAFCINLNTWGMMNSNGAFQTFYQVHLSKDGYSSFEIAWIGSTQAFLMFVVSLAAGALFDAGFVRALL</sequence>
<evidence type="ECO:0000313" key="2">
    <source>
        <dbReference type="EMBL" id="ATY67466.1"/>
    </source>
</evidence>
<dbReference type="VEuPathDB" id="FungiDB:A9K55_000409"/>
<evidence type="ECO:0000256" key="1">
    <source>
        <dbReference type="SAM" id="Phobius"/>
    </source>
</evidence>
<proteinExistence type="predicted"/>
<dbReference type="SUPFAM" id="SSF103473">
    <property type="entry name" value="MFS general substrate transporter"/>
    <property type="match status" value="1"/>
</dbReference>
<dbReference type="VEuPathDB" id="FungiDB:CCM_09032"/>
<organism evidence="2 3">
    <name type="scientific">Cordyceps militaris</name>
    <name type="common">Caterpillar fungus</name>
    <name type="synonym">Clavaria militaris</name>
    <dbReference type="NCBI Taxonomy" id="73501"/>
    <lineage>
        <taxon>Eukaryota</taxon>
        <taxon>Fungi</taxon>
        <taxon>Dikarya</taxon>
        <taxon>Ascomycota</taxon>
        <taxon>Pezizomycotina</taxon>
        <taxon>Sordariomycetes</taxon>
        <taxon>Hypocreomycetidae</taxon>
        <taxon>Hypocreales</taxon>
        <taxon>Cordycipitaceae</taxon>
        <taxon>Cordyceps</taxon>
    </lineage>
</organism>
<keyword evidence="1" id="KW-0812">Transmembrane</keyword>
<dbReference type="InterPro" id="IPR036259">
    <property type="entry name" value="MFS_trans_sf"/>
</dbReference>
<name>A0A2H4SWH3_CORMI</name>
<feature type="transmembrane region" description="Helical" evidence="1">
    <location>
        <begin position="758"/>
        <end position="780"/>
    </location>
</feature>
<protein>
    <submittedName>
        <fullName evidence="2">Immunoglobulin variable region used by the ITC63B heavy</fullName>
    </submittedName>
</protein>
<dbReference type="EMBL" id="CP023328">
    <property type="protein sequence ID" value="ATY67466.1"/>
    <property type="molecule type" value="Genomic_DNA"/>
</dbReference>
<dbReference type="AlphaFoldDB" id="A0A2H4SWH3"/>
<keyword evidence="1" id="KW-0472">Membrane</keyword>
<evidence type="ECO:0000313" key="3">
    <source>
        <dbReference type="Proteomes" id="UP000323067"/>
    </source>
</evidence>
<dbReference type="VEuPathDB" id="FungiDB:CCM_09033"/>
<keyword evidence="1" id="KW-1133">Transmembrane helix</keyword>